<dbReference type="SUPFAM" id="SSF51735">
    <property type="entry name" value="NAD(P)-binding Rossmann-fold domains"/>
    <property type="match status" value="1"/>
</dbReference>
<keyword evidence="8 10" id="KW-0521">NADP</keyword>
<feature type="binding site" evidence="8">
    <location>
        <begin position="13"/>
        <end position="16"/>
    </location>
    <ligand>
        <name>NADP(+)</name>
        <dbReference type="ChEBI" id="CHEBI:58349"/>
    </ligand>
</feature>
<comment type="pathway">
    <text evidence="1 10">Lipid metabolism; fatty acid biosynthesis.</text>
</comment>
<evidence type="ECO:0000256" key="3">
    <source>
        <dbReference type="ARBA" id="ARBA00012948"/>
    </source>
</evidence>
<dbReference type="PANTHER" id="PTHR42879:SF2">
    <property type="entry name" value="3-OXOACYL-[ACYL-CARRIER-PROTEIN] REDUCTASE FABG"/>
    <property type="match status" value="1"/>
</dbReference>
<keyword evidence="10" id="KW-0444">Lipid biosynthesis</keyword>
<dbReference type="InterPro" id="IPR036291">
    <property type="entry name" value="NAD(P)-bd_dom_sf"/>
</dbReference>
<dbReference type="EC" id="1.1.1.100" evidence="3 10"/>
<feature type="binding site" evidence="8">
    <location>
        <begin position="156"/>
        <end position="160"/>
    </location>
    <ligand>
        <name>NADP(+)</name>
        <dbReference type="ChEBI" id="CHEBI:58349"/>
    </ligand>
</feature>
<evidence type="ECO:0000313" key="13">
    <source>
        <dbReference type="Proteomes" id="UP000242972"/>
    </source>
</evidence>
<evidence type="ECO:0000256" key="10">
    <source>
        <dbReference type="RuleBase" id="RU366074"/>
    </source>
</evidence>
<dbReference type="InterPro" id="IPR050259">
    <property type="entry name" value="SDR"/>
</dbReference>
<feature type="binding site" evidence="8">
    <location>
        <position position="91"/>
    </location>
    <ligand>
        <name>NADP(+)</name>
        <dbReference type="ChEBI" id="CHEBI:58349"/>
    </ligand>
</feature>
<keyword evidence="10" id="KW-0275">Fatty acid biosynthesis</keyword>
<dbReference type="GO" id="GO:0006633">
    <property type="term" value="P:fatty acid biosynthetic process"/>
    <property type="evidence" value="ECO:0007669"/>
    <property type="project" value="UniProtKB-UniPathway"/>
</dbReference>
<dbReference type="PANTHER" id="PTHR42879">
    <property type="entry name" value="3-OXOACYL-(ACYL-CARRIER-PROTEIN) REDUCTASE"/>
    <property type="match status" value="1"/>
</dbReference>
<keyword evidence="10" id="KW-0443">Lipid metabolism</keyword>
<dbReference type="GO" id="GO:0004316">
    <property type="term" value="F:3-oxoacyl-[acyl-carrier-protein] reductase (NADPH) activity"/>
    <property type="evidence" value="ECO:0007669"/>
    <property type="project" value="UniProtKB-UniRule"/>
</dbReference>
<evidence type="ECO:0000313" key="12">
    <source>
        <dbReference type="EMBL" id="PSR34634.1"/>
    </source>
</evidence>
<dbReference type="CDD" id="cd05333">
    <property type="entry name" value="BKR_SDR_c"/>
    <property type="match status" value="1"/>
</dbReference>
<comment type="caution">
    <text evidence="12">The sequence shown here is derived from an EMBL/GenBank/DDBJ whole genome shotgun (WGS) entry which is preliminary data.</text>
</comment>
<gene>
    <name evidence="12" type="primary">fabG</name>
    <name evidence="12" type="ORF">C7B46_04140</name>
</gene>
<protein>
    <recommendedName>
        <fullName evidence="3 10">3-oxoacyl-[acyl-carrier-protein] reductase</fullName>
        <ecNumber evidence="3 10">1.1.1.100</ecNumber>
    </recommendedName>
</protein>
<dbReference type="PROSITE" id="PS00061">
    <property type="entry name" value="ADH_SHORT"/>
    <property type="match status" value="1"/>
</dbReference>
<evidence type="ECO:0000256" key="7">
    <source>
        <dbReference type="PIRSR" id="PIRSR611284-1"/>
    </source>
</evidence>
<dbReference type="FunFam" id="3.40.50.720:FF:000173">
    <property type="entry name" value="3-oxoacyl-[acyl-carrier protein] reductase"/>
    <property type="match status" value="1"/>
</dbReference>
<dbReference type="Proteomes" id="UP000242972">
    <property type="component" value="Unassembled WGS sequence"/>
</dbReference>
<evidence type="ECO:0000256" key="2">
    <source>
        <dbReference type="ARBA" id="ARBA00006484"/>
    </source>
</evidence>
<dbReference type="UniPathway" id="UPA00094"/>
<dbReference type="NCBIfam" id="NF009466">
    <property type="entry name" value="PRK12826.1-2"/>
    <property type="match status" value="1"/>
</dbReference>
<evidence type="ECO:0000256" key="1">
    <source>
        <dbReference type="ARBA" id="ARBA00005194"/>
    </source>
</evidence>
<evidence type="ECO:0000256" key="8">
    <source>
        <dbReference type="PIRSR" id="PIRSR611284-2"/>
    </source>
</evidence>
<sequence length="247" mass="26602">MEFDGSRVALITGGSRGIGKAIALKLASEGIRVAINYRGNQSAAQQVGEAIEQMGQEFLLCPGDVSSVAESQHVVDQVLDHWHRIDILINNAGITRDNFLLRMRPEDWDTVLATNLTGTFACTRAALRTMVKQRYGRIVNISSIAGMMGNPGQTNYAASKAGMIGFSRALAREVASRNITVNVVAPGLVKTELTEGMTRSAHEGLLAQVPLGRMAEPREIADAVWFLIGADYITGQTLVIDGGLMMD</sequence>
<dbReference type="PRINTS" id="PR00081">
    <property type="entry name" value="GDHRDH"/>
</dbReference>
<proteinExistence type="inferred from homology"/>
<dbReference type="InterPro" id="IPR002347">
    <property type="entry name" value="SDR_fam"/>
</dbReference>
<dbReference type="SMART" id="SM00822">
    <property type="entry name" value="PKS_KR"/>
    <property type="match status" value="1"/>
</dbReference>
<name>A0A2T2XJH2_9FIRM</name>
<evidence type="ECO:0000256" key="5">
    <source>
        <dbReference type="ARBA" id="ARBA00023221"/>
    </source>
</evidence>
<keyword evidence="4 10" id="KW-0560">Oxidoreductase</keyword>
<dbReference type="NCBIfam" id="NF005559">
    <property type="entry name" value="PRK07231.1"/>
    <property type="match status" value="1"/>
</dbReference>
<dbReference type="Gene3D" id="3.40.50.720">
    <property type="entry name" value="NAD(P)-binding Rossmann-like Domain"/>
    <property type="match status" value="1"/>
</dbReference>
<dbReference type="AlphaFoldDB" id="A0A2T2XJH2"/>
<feature type="domain" description="Ketoreductase" evidence="11">
    <location>
        <begin position="7"/>
        <end position="192"/>
    </location>
</feature>
<comment type="catalytic activity">
    <reaction evidence="6 10">
        <text>a (3R)-hydroxyacyl-[ACP] + NADP(+) = a 3-oxoacyl-[ACP] + NADPH + H(+)</text>
        <dbReference type="Rhea" id="RHEA:17397"/>
        <dbReference type="Rhea" id="RHEA-COMP:9916"/>
        <dbReference type="Rhea" id="RHEA-COMP:9945"/>
        <dbReference type="ChEBI" id="CHEBI:15378"/>
        <dbReference type="ChEBI" id="CHEBI:57783"/>
        <dbReference type="ChEBI" id="CHEBI:58349"/>
        <dbReference type="ChEBI" id="CHEBI:78776"/>
        <dbReference type="ChEBI" id="CHEBI:78827"/>
        <dbReference type="EC" id="1.1.1.100"/>
    </reaction>
</comment>
<evidence type="ECO:0000259" key="11">
    <source>
        <dbReference type="SMART" id="SM00822"/>
    </source>
</evidence>
<organism evidence="12 13">
    <name type="scientific">Sulfobacillus benefaciens</name>
    <dbReference type="NCBI Taxonomy" id="453960"/>
    <lineage>
        <taxon>Bacteria</taxon>
        <taxon>Bacillati</taxon>
        <taxon>Bacillota</taxon>
        <taxon>Clostridia</taxon>
        <taxon>Eubacteriales</taxon>
        <taxon>Clostridiales Family XVII. Incertae Sedis</taxon>
        <taxon>Sulfobacillus</taxon>
    </lineage>
</organism>
<dbReference type="NCBIfam" id="TIGR01830">
    <property type="entry name" value="3oxo_ACP_reduc"/>
    <property type="match status" value="1"/>
</dbReference>
<accession>A0A2T2XJH2</accession>
<comment type="similarity">
    <text evidence="2 9">Belongs to the short-chain dehydrogenases/reductases (SDR) family.</text>
</comment>
<dbReference type="EMBL" id="PXYW01000007">
    <property type="protein sequence ID" value="PSR34634.1"/>
    <property type="molecule type" value="Genomic_DNA"/>
</dbReference>
<evidence type="ECO:0000256" key="9">
    <source>
        <dbReference type="RuleBase" id="RU000363"/>
    </source>
</evidence>
<evidence type="ECO:0000256" key="4">
    <source>
        <dbReference type="ARBA" id="ARBA00023002"/>
    </source>
</evidence>
<dbReference type="InterPro" id="IPR020904">
    <property type="entry name" value="Sc_DH/Rdtase_CS"/>
</dbReference>
<evidence type="ECO:0000256" key="6">
    <source>
        <dbReference type="ARBA" id="ARBA00048508"/>
    </source>
</evidence>
<comment type="subunit">
    <text evidence="10">Homotetramer.</text>
</comment>
<keyword evidence="10" id="KW-0276">Fatty acid metabolism</keyword>
<dbReference type="PRINTS" id="PR00080">
    <property type="entry name" value="SDRFAMILY"/>
</dbReference>
<keyword evidence="5" id="KW-0753">Steroid metabolism</keyword>
<comment type="function">
    <text evidence="10">Catalyzes the NADPH-dependent reduction of beta-ketoacyl-ACP substrates to beta-hydroxyacyl-ACP products, the first reductive step in the elongation cycle of fatty acid biosynthesis.</text>
</comment>
<dbReference type="GO" id="GO:0051287">
    <property type="term" value="F:NAD binding"/>
    <property type="evidence" value="ECO:0007669"/>
    <property type="project" value="UniProtKB-UniRule"/>
</dbReference>
<dbReference type="GO" id="GO:0008202">
    <property type="term" value="P:steroid metabolic process"/>
    <property type="evidence" value="ECO:0007669"/>
    <property type="project" value="UniProtKB-KW"/>
</dbReference>
<dbReference type="Pfam" id="PF00106">
    <property type="entry name" value="adh_short"/>
    <property type="match status" value="1"/>
</dbReference>
<dbReference type="InterPro" id="IPR011284">
    <property type="entry name" value="3oxo_ACP_reduc"/>
</dbReference>
<dbReference type="InterPro" id="IPR057326">
    <property type="entry name" value="KR_dom"/>
</dbReference>
<feature type="active site" description="Proton acceptor" evidence="7">
    <location>
        <position position="156"/>
    </location>
</feature>
<reference evidence="12 13" key="1">
    <citation type="journal article" date="2014" name="BMC Genomics">
        <title>Comparison of environmental and isolate Sulfobacillus genomes reveals diverse carbon, sulfur, nitrogen, and hydrogen metabolisms.</title>
        <authorList>
            <person name="Justice N.B."/>
            <person name="Norman A."/>
            <person name="Brown C.T."/>
            <person name="Singh A."/>
            <person name="Thomas B.C."/>
            <person name="Banfield J.F."/>
        </authorList>
    </citation>
    <scope>NUCLEOTIDE SEQUENCE [LARGE SCALE GENOMIC DNA]</scope>
    <source>
        <strain evidence="12">AMDSBA4</strain>
    </source>
</reference>